<evidence type="ECO:0000313" key="2">
    <source>
        <dbReference type="Proteomes" id="UP001566132"/>
    </source>
</evidence>
<sequence length="117" mass="13282">MNEVKSDNTIDHLKSADIMKMDIELEDAVYCSFWHEGIVGRDGVHLANGLIKILEALLKDIRTVKNIILWSDSCVPQNKNSFMSVALQNFLNSTPIVQTIEPKFSEPIFKKLIRHTA</sequence>
<name>A0ABD1E3B0_HYPHA</name>
<comment type="caution">
    <text evidence="1">The sequence shown here is derived from an EMBL/GenBank/DDBJ whole genome shotgun (WGS) entry which is preliminary data.</text>
</comment>
<dbReference type="AlphaFoldDB" id="A0ABD1E3B0"/>
<organism evidence="1 2">
    <name type="scientific">Hypothenemus hampei</name>
    <name type="common">Coffee berry borer</name>
    <dbReference type="NCBI Taxonomy" id="57062"/>
    <lineage>
        <taxon>Eukaryota</taxon>
        <taxon>Metazoa</taxon>
        <taxon>Ecdysozoa</taxon>
        <taxon>Arthropoda</taxon>
        <taxon>Hexapoda</taxon>
        <taxon>Insecta</taxon>
        <taxon>Pterygota</taxon>
        <taxon>Neoptera</taxon>
        <taxon>Endopterygota</taxon>
        <taxon>Coleoptera</taxon>
        <taxon>Polyphaga</taxon>
        <taxon>Cucujiformia</taxon>
        <taxon>Curculionidae</taxon>
        <taxon>Scolytinae</taxon>
        <taxon>Hypothenemus</taxon>
    </lineage>
</organism>
<protein>
    <submittedName>
        <fullName evidence="1">Uncharacterized protein</fullName>
    </submittedName>
</protein>
<dbReference type="EMBL" id="JBDJPC010000012">
    <property type="protein sequence ID" value="KAL1489073.1"/>
    <property type="molecule type" value="Genomic_DNA"/>
</dbReference>
<accession>A0ABD1E3B0</accession>
<dbReference type="Proteomes" id="UP001566132">
    <property type="component" value="Unassembled WGS sequence"/>
</dbReference>
<evidence type="ECO:0000313" key="1">
    <source>
        <dbReference type="EMBL" id="KAL1489073.1"/>
    </source>
</evidence>
<gene>
    <name evidence="1" type="ORF">ABEB36_014018</name>
</gene>
<reference evidence="1 2" key="1">
    <citation type="submission" date="2024-05" db="EMBL/GenBank/DDBJ databases">
        <title>Genetic variation in Jamaican populations of the coffee berry borer (Hypothenemus hampei).</title>
        <authorList>
            <person name="Errbii M."/>
            <person name="Myrie A."/>
        </authorList>
    </citation>
    <scope>NUCLEOTIDE SEQUENCE [LARGE SCALE GENOMIC DNA]</scope>
    <source>
        <strain evidence="1">JA-Hopewell-2020-01-JO</strain>
        <tissue evidence="1">Whole body</tissue>
    </source>
</reference>
<proteinExistence type="predicted"/>
<keyword evidence="2" id="KW-1185">Reference proteome</keyword>